<sequence>MAVPAVKKQRLSSEDASVKHPDIDKLIQAMAEVRSRTAACRRLAGIAEIESQQKFILDAGAVARGAAMLRGAAGAKGAAVQLLQALGPMARKECVSQPGIAQMLAEVLRDTRVEADARLSAGALLAALLFAFPRLAAAEGAPFAHPAAALLRGGDERGAEVGAKALAALAAVPALRSQIADLGAVPDLARALLLPQAARWAALALCHLAQGDPRLVAPAVDALVALVRRQALALGGEESQCAAAAAAVEALGHLELAKPALQALQLLAEAPEASSDAAEYCRAAAAKVLRKHRENEPEAASAANLAAAVCTQAYTQVCVLLTALVLLFFGTVECAECESHCDFKDFDASPREDADLSFEATSGAELEVQDLEGTEGAPEGLRENLRLAAWLVLLAF</sequence>
<dbReference type="SUPFAM" id="SSF48371">
    <property type="entry name" value="ARM repeat"/>
    <property type="match status" value="1"/>
</dbReference>
<name>A0AA36IZG8_9DINO</name>
<dbReference type="AlphaFoldDB" id="A0AA36IZG8"/>
<dbReference type="Gene3D" id="1.25.10.10">
    <property type="entry name" value="Leucine-rich Repeat Variant"/>
    <property type="match status" value="1"/>
</dbReference>
<gene>
    <name evidence="1" type="ORF">EVOR1521_LOCUS20060</name>
</gene>
<reference evidence="1" key="1">
    <citation type="submission" date="2023-08" db="EMBL/GenBank/DDBJ databases">
        <authorList>
            <person name="Chen Y."/>
            <person name="Shah S."/>
            <person name="Dougan E. K."/>
            <person name="Thang M."/>
            <person name="Chan C."/>
        </authorList>
    </citation>
    <scope>NUCLEOTIDE SEQUENCE</scope>
</reference>
<comment type="caution">
    <text evidence="1">The sequence shown here is derived from an EMBL/GenBank/DDBJ whole genome shotgun (WGS) entry which is preliminary data.</text>
</comment>
<keyword evidence="2" id="KW-1185">Reference proteome</keyword>
<accession>A0AA36IZG8</accession>
<evidence type="ECO:0000313" key="2">
    <source>
        <dbReference type="Proteomes" id="UP001178507"/>
    </source>
</evidence>
<protein>
    <submittedName>
        <fullName evidence="1">Uncharacterized protein</fullName>
    </submittedName>
</protein>
<proteinExistence type="predicted"/>
<dbReference type="InterPro" id="IPR016024">
    <property type="entry name" value="ARM-type_fold"/>
</dbReference>
<organism evidence="1 2">
    <name type="scientific">Effrenium voratum</name>
    <dbReference type="NCBI Taxonomy" id="2562239"/>
    <lineage>
        <taxon>Eukaryota</taxon>
        <taxon>Sar</taxon>
        <taxon>Alveolata</taxon>
        <taxon>Dinophyceae</taxon>
        <taxon>Suessiales</taxon>
        <taxon>Symbiodiniaceae</taxon>
        <taxon>Effrenium</taxon>
    </lineage>
</organism>
<evidence type="ECO:0000313" key="1">
    <source>
        <dbReference type="EMBL" id="CAJ1395679.1"/>
    </source>
</evidence>
<dbReference type="InterPro" id="IPR011989">
    <property type="entry name" value="ARM-like"/>
</dbReference>
<dbReference type="Proteomes" id="UP001178507">
    <property type="component" value="Unassembled WGS sequence"/>
</dbReference>
<dbReference type="EMBL" id="CAUJNA010003206">
    <property type="protein sequence ID" value="CAJ1395679.1"/>
    <property type="molecule type" value="Genomic_DNA"/>
</dbReference>